<dbReference type="InterPro" id="IPR014721">
    <property type="entry name" value="Ribsml_uS5_D2-typ_fold_subgr"/>
</dbReference>
<dbReference type="InterPro" id="IPR020568">
    <property type="entry name" value="Ribosomal_Su5_D2-typ_SF"/>
</dbReference>
<dbReference type="InterPro" id="IPR004482">
    <property type="entry name" value="Mg_chelat-rel"/>
</dbReference>
<accession>A0A3S5EP71</accession>
<proteinExistence type="inferred from homology"/>
<dbReference type="Gene3D" id="3.30.230.10">
    <property type="match status" value="1"/>
</dbReference>
<dbReference type="InterPro" id="IPR000523">
    <property type="entry name" value="Mg_chelatse_chII-like_cat_dom"/>
</dbReference>
<sequence length="513" mass="56470">MLVKTYCAAVNGLEVTTVTIEVSMNPGVVYHLTGLGDKAVQEGRDRIAAALLYCGFKFPKADITVNMAPADLKKEGSSFDLPLAIALLAANGSIHTDCLGQYMMVGELSLDGQLQPIKGALPIAIKARSEHFKGLIVPKSNVREAAVVNNLEVYGMENMLDVIQFLTGKERFEPVVIDTRKEFYEQQTRFDLDFCDVRGQENVKRALEVAAAGGHNLIMVGPPGSGKSMMAKRLPSILPPLSLSESLETTQLHSIAGKLGCGTSLISQRPFRSPHHTISEVALVGGGTNPMPGEISLAHNGVLFCDELPEFNKHTLEVLRQPLEDRKITISRAKYNIEFPCSLMFVASMNPCPCGYYGDPTHHCVCTPGQIQHYMNKISGPLLDRIDIQCAITPVPFKDISRGKEGEASAEIRQRVIRAREIQTERFRDVKGVHCNAQMSERMIHAYAEPDDQGIAMLRMAMERLSLSARAYSRILKVARTIADLAGSPRVEVDHLAEAISYRQLDRGDWGER</sequence>
<dbReference type="AlphaFoldDB" id="A0A3S5EP71"/>
<reference evidence="3 4" key="1">
    <citation type="submission" date="2018-12" db="EMBL/GenBank/DDBJ databases">
        <authorList>
            <consortium name="Pathogen Informatics"/>
        </authorList>
    </citation>
    <scope>NUCLEOTIDE SEQUENCE [LARGE SCALE GENOMIC DNA]</scope>
    <source>
        <strain evidence="3 4">NCTC13071</strain>
    </source>
</reference>
<dbReference type="SMART" id="SM00382">
    <property type="entry name" value="AAA"/>
    <property type="match status" value="1"/>
</dbReference>
<dbReference type="GO" id="GO:0005524">
    <property type="term" value="F:ATP binding"/>
    <property type="evidence" value="ECO:0007669"/>
    <property type="project" value="InterPro"/>
</dbReference>
<organism evidence="3 4">
    <name type="scientific">Segatella oris</name>
    <dbReference type="NCBI Taxonomy" id="28135"/>
    <lineage>
        <taxon>Bacteria</taxon>
        <taxon>Pseudomonadati</taxon>
        <taxon>Bacteroidota</taxon>
        <taxon>Bacteroidia</taxon>
        <taxon>Bacteroidales</taxon>
        <taxon>Prevotellaceae</taxon>
        <taxon>Segatella</taxon>
    </lineage>
</organism>
<dbReference type="SUPFAM" id="SSF54211">
    <property type="entry name" value="Ribosomal protein S5 domain 2-like"/>
    <property type="match status" value="1"/>
</dbReference>
<dbReference type="EMBL" id="LR134384">
    <property type="protein sequence ID" value="VEH14823.1"/>
    <property type="molecule type" value="Genomic_DNA"/>
</dbReference>
<dbReference type="InterPro" id="IPR027417">
    <property type="entry name" value="P-loop_NTPase"/>
</dbReference>
<gene>
    <name evidence="3" type="primary">comM</name>
    <name evidence="3" type="ORF">NCTC13071_00807</name>
</gene>
<dbReference type="SUPFAM" id="SSF52540">
    <property type="entry name" value="P-loop containing nucleoside triphosphate hydrolases"/>
    <property type="match status" value="1"/>
</dbReference>
<name>A0A3S5EP71_9BACT</name>
<dbReference type="Pfam" id="PF13541">
    <property type="entry name" value="ChlI"/>
    <property type="match status" value="1"/>
</dbReference>
<dbReference type="Pfam" id="PF01078">
    <property type="entry name" value="Mg_chelatase"/>
    <property type="match status" value="1"/>
</dbReference>
<evidence type="ECO:0000256" key="1">
    <source>
        <dbReference type="ARBA" id="ARBA00006354"/>
    </source>
</evidence>
<dbReference type="PANTHER" id="PTHR32039">
    <property type="entry name" value="MAGNESIUM-CHELATASE SUBUNIT CHLI"/>
    <property type="match status" value="1"/>
</dbReference>
<evidence type="ECO:0000313" key="3">
    <source>
        <dbReference type="EMBL" id="VEH14823.1"/>
    </source>
</evidence>
<evidence type="ECO:0000259" key="2">
    <source>
        <dbReference type="SMART" id="SM00382"/>
    </source>
</evidence>
<protein>
    <submittedName>
        <fullName evidence="3">Competence protein ComM</fullName>
    </submittedName>
</protein>
<dbReference type="GeneID" id="85011690"/>
<dbReference type="Pfam" id="PF13335">
    <property type="entry name" value="Mg_chelatase_C"/>
    <property type="match status" value="1"/>
</dbReference>
<dbReference type="InterPro" id="IPR003593">
    <property type="entry name" value="AAA+_ATPase"/>
</dbReference>
<comment type="similarity">
    <text evidence="1">Belongs to the Mg-chelatase subunits D/I family. ComM subfamily.</text>
</comment>
<dbReference type="RefSeq" id="WP_018920279.1">
    <property type="nucleotide sequence ID" value="NZ_LR134384.1"/>
</dbReference>
<dbReference type="InterPro" id="IPR045006">
    <property type="entry name" value="CHLI-like"/>
</dbReference>
<dbReference type="NCBIfam" id="TIGR00368">
    <property type="entry name" value="YifB family Mg chelatase-like AAA ATPase"/>
    <property type="match status" value="1"/>
</dbReference>
<dbReference type="PANTHER" id="PTHR32039:SF7">
    <property type="entry name" value="COMPETENCE PROTEIN COMM"/>
    <property type="match status" value="1"/>
</dbReference>
<dbReference type="KEGG" id="poc:NCTC13071_00807"/>
<evidence type="ECO:0000313" key="4">
    <source>
        <dbReference type="Proteomes" id="UP000274578"/>
    </source>
</evidence>
<dbReference type="InterPro" id="IPR025158">
    <property type="entry name" value="Mg_chelat-rel_C"/>
</dbReference>
<dbReference type="Proteomes" id="UP000274578">
    <property type="component" value="Chromosome 1"/>
</dbReference>
<feature type="domain" description="AAA+ ATPase" evidence="2">
    <location>
        <begin position="213"/>
        <end position="396"/>
    </location>
</feature>
<dbReference type="Gene3D" id="3.40.50.300">
    <property type="entry name" value="P-loop containing nucleotide triphosphate hydrolases"/>
    <property type="match status" value="1"/>
</dbReference>